<dbReference type="GO" id="GO:0005524">
    <property type="term" value="F:ATP binding"/>
    <property type="evidence" value="ECO:0007669"/>
    <property type="project" value="InterPro"/>
</dbReference>
<dbReference type="InterPro" id="IPR000719">
    <property type="entry name" value="Prot_kinase_dom"/>
</dbReference>
<dbReference type="PANTHER" id="PTHR48008">
    <property type="entry name" value="LEUCINE-RICH REPEAT RECEPTOR-LIKE PROTEIN KINASE IMK3-RELATED"/>
    <property type="match status" value="1"/>
</dbReference>
<reference evidence="2 3" key="1">
    <citation type="journal article" date="2019" name="Nat. Plants">
        <title>Genome sequencing of Musa balbisiana reveals subgenome evolution and function divergence in polyploid bananas.</title>
        <authorList>
            <person name="Yao X."/>
        </authorList>
    </citation>
    <scope>NUCLEOTIDE SEQUENCE [LARGE SCALE GENOMIC DNA]</scope>
    <source>
        <strain evidence="3">cv. DH-PKW</strain>
        <tissue evidence="2">Leaves</tissue>
    </source>
</reference>
<dbReference type="InterPro" id="IPR052451">
    <property type="entry name" value="Ser/Thr_kinase-like"/>
</dbReference>
<evidence type="ECO:0000313" key="3">
    <source>
        <dbReference type="Proteomes" id="UP000317650"/>
    </source>
</evidence>
<protein>
    <recommendedName>
        <fullName evidence="1">Protein kinase domain-containing protein</fullName>
    </recommendedName>
</protein>
<organism evidence="2 3">
    <name type="scientific">Musa balbisiana</name>
    <name type="common">Banana</name>
    <dbReference type="NCBI Taxonomy" id="52838"/>
    <lineage>
        <taxon>Eukaryota</taxon>
        <taxon>Viridiplantae</taxon>
        <taxon>Streptophyta</taxon>
        <taxon>Embryophyta</taxon>
        <taxon>Tracheophyta</taxon>
        <taxon>Spermatophyta</taxon>
        <taxon>Magnoliopsida</taxon>
        <taxon>Liliopsida</taxon>
        <taxon>Zingiberales</taxon>
        <taxon>Musaceae</taxon>
        <taxon>Musa</taxon>
    </lineage>
</organism>
<dbReference type="EMBL" id="PYDT01000001">
    <property type="protein sequence ID" value="THU73630.1"/>
    <property type="molecule type" value="Genomic_DNA"/>
</dbReference>
<gene>
    <name evidence="2" type="ORF">C4D60_Mb04t24860</name>
</gene>
<dbReference type="SUPFAM" id="SSF56112">
    <property type="entry name" value="Protein kinase-like (PK-like)"/>
    <property type="match status" value="1"/>
</dbReference>
<evidence type="ECO:0000259" key="1">
    <source>
        <dbReference type="PROSITE" id="PS50011"/>
    </source>
</evidence>
<comment type="caution">
    <text evidence="2">The sequence shown here is derived from an EMBL/GenBank/DDBJ whole genome shotgun (WGS) entry which is preliminary data.</text>
</comment>
<proteinExistence type="predicted"/>
<keyword evidence="3" id="KW-1185">Reference proteome</keyword>
<dbReference type="STRING" id="52838.A0A4S8KEG2"/>
<dbReference type="AlphaFoldDB" id="A0A4S8KEG2"/>
<feature type="domain" description="Protein kinase" evidence="1">
    <location>
        <begin position="83"/>
        <end position="346"/>
    </location>
</feature>
<name>A0A4S8KEG2_MUSBA</name>
<dbReference type="Gene3D" id="1.10.510.10">
    <property type="entry name" value="Transferase(Phosphotransferase) domain 1"/>
    <property type="match status" value="1"/>
</dbReference>
<dbReference type="PROSITE" id="PS50011">
    <property type="entry name" value="PROTEIN_KINASE_DOM"/>
    <property type="match status" value="1"/>
</dbReference>
<sequence length="385" mass="42914">MEKRHKIELFLGLLCSFLFLLFLLLALSYFFRKRLRCRGRTKKEPLEAGGDSGGGGAEEEHSEAEELVRFAGGECLTVHDILDAPGEVVGKSSYGTLYRASLERSGSVVLLRFLRPACVGGTEEVLPAVRALGAVRNPNLVPLRAMYVGPRGEKLFVHPFFAAGSLKQFLRAGVAEAHRWDIIYKLSLGIARGLDHLHTGLEKPMVHGNLKTNNILLDADYQPRLSDFGLHLILNPAVAQEMLEVSAAQGYKAPELVKMKDASRESDMYSLGVVVLEMLTQKDPINTNFLQSKDFHVPTSLRNLVLEHKVSDVSNSELLIQNIGSKSTELGNRNRQKVCSRDHETVDRIVKLLPLELQLDVVFKFCSMVWNALEKVVVYLLLIQI</sequence>
<dbReference type="Proteomes" id="UP000317650">
    <property type="component" value="Chromosome 4"/>
</dbReference>
<dbReference type="GO" id="GO:0004672">
    <property type="term" value="F:protein kinase activity"/>
    <property type="evidence" value="ECO:0007669"/>
    <property type="project" value="InterPro"/>
</dbReference>
<dbReference type="PANTHER" id="PTHR48008:SF13">
    <property type="entry name" value="PROTEIN KINASE SUPERFAMILY PROTEIN"/>
    <property type="match status" value="1"/>
</dbReference>
<dbReference type="InterPro" id="IPR011009">
    <property type="entry name" value="Kinase-like_dom_sf"/>
</dbReference>
<accession>A0A4S8KEG2</accession>
<dbReference type="Pfam" id="PF00069">
    <property type="entry name" value="Pkinase"/>
    <property type="match status" value="1"/>
</dbReference>
<evidence type="ECO:0000313" key="2">
    <source>
        <dbReference type="EMBL" id="THU73630.1"/>
    </source>
</evidence>